<dbReference type="InterPro" id="IPR000412">
    <property type="entry name" value="ABC_2_transport"/>
</dbReference>
<keyword evidence="5" id="KW-0762">Sugar transport</keyword>
<dbReference type="GO" id="GO:0043190">
    <property type="term" value="C:ATP-binding cassette (ABC) transporter complex"/>
    <property type="evidence" value="ECO:0007669"/>
    <property type="project" value="InterPro"/>
</dbReference>
<feature type="transmembrane region" description="Helical" evidence="11">
    <location>
        <begin position="155"/>
        <end position="179"/>
    </location>
</feature>
<evidence type="ECO:0000256" key="9">
    <source>
        <dbReference type="ARBA" id="ARBA00023047"/>
    </source>
</evidence>
<evidence type="ECO:0000259" key="12">
    <source>
        <dbReference type="PROSITE" id="PS51012"/>
    </source>
</evidence>
<gene>
    <name evidence="13" type="ORF">E4O86_04915</name>
</gene>
<dbReference type="InterPro" id="IPR047817">
    <property type="entry name" value="ABC2_TM_bact-type"/>
</dbReference>
<dbReference type="PRINTS" id="PR00164">
    <property type="entry name" value="ABC2TRNSPORT"/>
</dbReference>
<dbReference type="GO" id="GO:0015774">
    <property type="term" value="P:polysaccharide transport"/>
    <property type="evidence" value="ECO:0007669"/>
    <property type="project" value="UniProtKB-KW"/>
</dbReference>
<dbReference type="AlphaFoldDB" id="A0A964T235"/>
<dbReference type="EMBL" id="SPKJ01000009">
    <property type="protein sequence ID" value="MYZ47051.1"/>
    <property type="molecule type" value="Genomic_DNA"/>
</dbReference>
<feature type="transmembrane region" description="Helical" evidence="11">
    <location>
        <begin position="243"/>
        <end position="262"/>
    </location>
</feature>
<feature type="transmembrane region" description="Helical" evidence="11">
    <location>
        <begin position="186"/>
        <end position="203"/>
    </location>
</feature>
<name>A0A964T235_9HYPH</name>
<keyword evidence="6 11" id="KW-0812">Transmembrane</keyword>
<dbReference type="PROSITE" id="PS51012">
    <property type="entry name" value="ABC_TM2"/>
    <property type="match status" value="1"/>
</dbReference>
<feature type="transmembrane region" description="Helical" evidence="11">
    <location>
        <begin position="42"/>
        <end position="65"/>
    </location>
</feature>
<evidence type="ECO:0000256" key="2">
    <source>
        <dbReference type="ARBA" id="ARBA00007783"/>
    </source>
</evidence>
<keyword evidence="8 11" id="KW-1133">Transmembrane helix</keyword>
<keyword evidence="7" id="KW-0972">Capsule biogenesis/degradation</keyword>
<feature type="transmembrane region" description="Helical" evidence="11">
    <location>
        <begin position="117"/>
        <end position="143"/>
    </location>
</feature>
<keyword evidence="4 11" id="KW-1003">Cell membrane</keyword>
<dbReference type="PANTHER" id="PTHR30413">
    <property type="entry name" value="INNER MEMBRANE TRANSPORT PERMEASE"/>
    <property type="match status" value="1"/>
</dbReference>
<keyword evidence="14" id="KW-1185">Reference proteome</keyword>
<evidence type="ECO:0000256" key="11">
    <source>
        <dbReference type="RuleBase" id="RU361157"/>
    </source>
</evidence>
<feature type="domain" description="ABC transmembrane type-2" evidence="12">
    <location>
        <begin position="42"/>
        <end position="262"/>
    </location>
</feature>
<evidence type="ECO:0000256" key="3">
    <source>
        <dbReference type="ARBA" id="ARBA00022448"/>
    </source>
</evidence>
<feature type="transmembrane region" description="Helical" evidence="11">
    <location>
        <begin position="77"/>
        <end position="96"/>
    </location>
</feature>
<evidence type="ECO:0000256" key="8">
    <source>
        <dbReference type="ARBA" id="ARBA00022989"/>
    </source>
</evidence>
<keyword evidence="9" id="KW-0625">Polysaccharide transport</keyword>
<dbReference type="GO" id="GO:0015920">
    <property type="term" value="P:lipopolysaccharide transport"/>
    <property type="evidence" value="ECO:0007669"/>
    <property type="project" value="TreeGrafter"/>
</dbReference>
<evidence type="ECO:0000256" key="5">
    <source>
        <dbReference type="ARBA" id="ARBA00022597"/>
    </source>
</evidence>
<dbReference type="Pfam" id="PF01061">
    <property type="entry name" value="ABC2_membrane"/>
    <property type="match status" value="1"/>
</dbReference>
<dbReference type="RefSeq" id="WP_161139401.1">
    <property type="nucleotide sequence ID" value="NZ_SPKJ01000009.1"/>
</dbReference>
<protein>
    <recommendedName>
        <fullName evidence="11">Transport permease protein</fullName>
    </recommendedName>
</protein>
<evidence type="ECO:0000256" key="6">
    <source>
        <dbReference type="ARBA" id="ARBA00022692"/>
    </source>
</evidence>
<evidence type="ECO:0000313" key="14">
    <source>
        <dbReference type="Proteomes" id="UP000773614"/>
    </source>
</evidence>
<accession>A0A964T235</accession>
<comment type="subcellular location">
    <subcellularLocation>
        <location evidence="11">Cell inner membrane</location>
        <topology evidence="11">Multi-pass membrane protein</topology>
    </subcellularLocation>
    <subcellularLocation>
        <location evidence="1">Cell membrane</location>
        <topology evidence="1">Multi-pass membrane protein</topology>
    </subcellularLocation>
</comment>
<proteinExistence type="inferred from homology"/>
<dbReference type="OrthoDB" id="8479094at2"/>
<keyword evidence="10 11" id="KW-0472">Membrane</keyword>
<sequence length="269" mass="30152">MPAFSASPGWSAPKPGSLRLFLRVVAALILRETRTRYGRQRLGYAWALLEPGAYVTLFVVIHSYISHVPPFGQSSALFYTTGVLSFRMIAAISGQVQSAIKANQQLLNYPIVRPLDLVVARALSEFSIRLVVALLAWMALAIYEGIRIVHHPDTVVIVLLAMLFLAVAVGYFNSVLSVFFPLWDQIWGILSFPIFITSGMFYVPSQLPPAILNIVKWSPYLHCVEWFRTGIYLDYTPVLDRSYVLSIASVLFLAAMLLERLARNKLNES</sequence>
<reference evidence="13" key="1">
    <citation type="submission" date="2019-03" db="EMBL/GenBank/DDBJ databases">
        <title>Afifella sp. nov., isolated from activated sludge.</title>
        <authorList>
            <person name="Li Q."/>
            <person name="Liu Y."/>
        </authorList>
    </citation>
    <scope>NUCLEOTIDE SEQUENCE</scope>
    <source>
        <strain evidence="13">L72</strain>
    </source>
</reference>
<comment type="similarity">
    <text evidence="2 11">Belongs to the ABC-2 integral membrane protein family.</text>
</comment>
<dbReference type="Proteomes" id="UP000773614">
    <property type="component" value="Unassembled WGS sequence"/>
</dbReference>
<evidence type="ECO:0000256" key="4">
    <source>
        <dbReference type="ARBA" id="ARBA00022475"/>
    </source>
</evidence>
<evidence type="ECO:0000256" key="1">
    <source>
        <dbReference type="ARBA" id="ARBA00004651"/>
    </source>
</evidence>
<evidence type="ECO:0000313" key="13">
    <source>
        <dbReference type="EMBL" id="MYZ47051.1"/>
    </source>
</evidence>
<keyword evidence="3 11" id="KW-0813">Transport</keyword>
<dbReference type="GO" id="GO:0140359">
    <property type="term" value="F:ABC-type transporter activity"/>
    <property type="evidence" value="ECO:0007669"/>
    <property type="project" value="InterPro"/>
</dbReference>
<dbReference type="PANTHER" id="PTHR30413:SF10">
    <property type="entry name" value="CAPSULE POLYSACCHARIDE EXPORT INNER-MEMBRANE PROTEIN CTRC"/>
    <property type="match status" value="1"/>
</dbReference>
<evidence type="ECO:0000256" key="10">
    <source>
        <dbReference type="ARBA" id="ARBA00023136"/>
    </source>
</evidence>
<evidence type="ECO:0000256" key="7">
    <source>
        <dbReference type="ARBA" id="ARBA00022903"/>
    </source>
</evidence>
<comment type="caution">
    <text evidence="13">The sequence shown here is derived from an EMBL/GenBank/DDBJ whole genome shotgun (WGS) entry which is preliminary data.</text>
</comment>
<dbReference type="InterPro" id="IPR013525">
    <property type="entry name" value="ABC2_TM"/>
</dbReference>
<organism evidence="13 14">
    <name type="scientific">Propylenella binzhouense</name>
    <dbReference type="NCBI Taxonomy" id="2555902"/>
    <lineage>
        <taxon>Bacteria</taxon>
        <taxon>Pseudomonadati</taxon>
        <taxon>Pseudomonadota</taxon>
        <taxon>Alphaproteobacteria</taxon>
        <taxon>Hyphomicrobiales</taxon>
        <taxon>Propylenellaceae</taxon>
        <taxon>Propylenella</taxon>
    </lineage>
</organism>